<dbReference type="InterPro" id="IPR037126">
    <property type="entry name" value="PdaC/RsiV-like_sf"/>
</dbReference>
<reference evidence="3 4" key="1">
    <citation type="submission" date="2020-04" db="EMBL/GenBank/DDBJ databases">
        <title>Genome sequence of Altibacter aquimarinus strain ALE3EI.</title>
        <authorList>
            <person name="Oh H.-M."/>
            <person name="Jang D."/>
        </authorList>
    </citation>
    <scope>NUCLEOTIDE SEQUENCE [LARGE SCALE GENOMIC DNA]</scope>
    <source>
        <strain evidence="3 4">ALE3EI</strain>
    </source>
</reference>
<accession>A0A7G8PTF8</accession>
<evidence type="ECO:0000259" key="2">
    <source>
        <dbReference type="Pfam" id="PF13739"/>
    </source>
</evidence>
<name>A0A7G8PTF8_9FLAO</name>
<feature type="domain" description="DUF3298" evidence="1">
    <location>
        <begin position="168"/>
        <end position="244"/>
    </location>
</feature>
<feature type="domain" description="Deacetylase PdaC" evidence="2">
    <location>
        <begin position="43"/>
        <end position="146"/>
    </location>
</feature>
<evidence type="ECO:0000313" key="3">
    <source>
        <dbReference type="EMBL" id="QNJ97624.1"/>
    </source>
</evidence>
<protein>
    <recommendedName>
        <fullName evidence="5">DUF3298 domain-containing protein</fullName>
    </recommendedName>
</protein>
<dbReference type="Proteomes" id="UP000515514">
    <property type="component" value="Chromosome"/>
</dbReference>
<dbReference type="Pfam" id="PF13739">
    <property type="entry name" value="PdaC"/>
    <property type="match status" value="1"/>
</dbReference>
<organism evidence="3 4">
    <name type="scientific">Constantimarinum furrinae</name>
    <dbReference type="NCBI Taxonomy" id="2562285"/>
    <lineage>
        <taxon>Bacteria</taxon>
        <taxon>Pseudomonadati</taxon>
        <taxon>Bacteroidota</taxon>
        <taxon>Flavobacteriia</taxon>
        <taxon>Flavobacteriales</taxon>
        <taxon>Flavobacteriaceae</taxon>
        <taxon>Altibacter/Constantimarinum group</taxon>
        <taxon>Constantimarinum</taxon>
    </lineage>
</organism>
<dbReference type="Gene3D" id="3.90.640.20">
    <property type="entry name" value="Heat-shock cognate protein, ATPase"/>
    <property type="match status" value="1"/>
</dbReference>
<dbReference type="Pfam" id="PF11738">
    <property type="entry name" value="DUF3298"/>
    <property type="match status" value="1"/>
</dbReference>
<dbReference type="AlphaFoldDB" id="A0A7G8PTF8"/>
<evidence type="ECO:0008006" key="5">
    <source>
        <dbReference type="Google" id="ProtNLM"/>
    </source>
</evidence>
<dbReference type="KEGG" id="alti:ALE3EI_1051"/>
<keyword evidence="4" id="KW-1185">Reference proteome</keyword>
<proteinExistence type="predicted"/>
<sequence>MNNRIVILLGLFLVFLGCDKERELEFTSESFSQKQLPECEQVSCPEITVSYTKILGDDEVAKNINLQIKGFIIGALYMGDDERPSTAKTIAEAASGFIRMYRMHSAEFPDMKTEYFADISVTEGYVSKTLISFEMRSYLFTGGAHGYGSVYFTNFDPQTGEEISSEALFNDKSAITLFVEKKFRKEFDIPETGNINTTGFWFENDTFYLPEHIGFTEQEMIVHYNQYDIASYAAGPVTLNIPLSQIEPFLQIKLK</sequence>
<dbReference type="EMBL" id="CP052909">
    <property type="protein sequence ID" value="QNJ97624.1"/>
    <property type="molecule type" value="Genomic_DNA"/>
</dbReference>
<dbReference type="InterPro" id="IPR021729">
    <property type="entry name" value="DUF3298"/>
</dbReference>
<evidence type="ECO:0000313" key="4">
    <source>
        <dbReference type="Proteomes" id="UP000515514"/>
    </source>
</evidence>
<dbReference type="Gene3D" id="3.30.565.40">
    <property type="entry name" value="Fervidobacterium nodosum Rt17-B1 like"/>
    <property type="match status" value="1"/>
</dbReference>
<dbReference type="RefSeq" id="WP_186991652.1">
    <property type="nucleotide sequence ID" value="NZ_CP052909.1"/>
</dbReference>
<dbReference type="PROSITE" id="PS51257">
    <property type="entry name" value="PROKAR_LIPOPROTEIN"/>
    <property type="match status" value="1"/>
</dbReference>
<dbReference type="InterPro" id="IPR025303">
    <property type="entry name" value="PdaC"/>
</dbReference>
<gene>
    <name evidence="3" type="ORF">ALE3EI_1051</name>
</gene>
<evidence type="ECO:0000259" key="1">
    <source>
        <dbReference type="Pfam" id="PF11738"/>
    </source>
</evidence>